<dbReference type="EMBL" id="LXQA010667666">
    <property type="protein sequence ID" value="MCI65002.1"/>
    <property type="molecule type" value="Genomic_DNA"/>
</dbReference>
<dbReference type="EMBL" id="LXQA010667779">
    <property type="protein sequence ID" value="MCI65009.1"/>
    <property type="molecule type" value="Genomic_DNA"/>
</dbReference>
<proteinExistence type="predicted"/>
<evidence type="ECO:0000313" key="2">
    <source>
        <dbReference type="Proteomes" id="UP000265520"/>
    </source>
</evidence>
<accession>A0A392TV82</accession>
<organism evidence="1 2">
    <name type="scientific">Trifolium medium</name>
    <dbReference type="NCBI Taxonomy" id="97028"/>
    <lineage>
        <taxon>Eukaryota</taxon>
        <taxon>Viridiplantae</taxon>
        <taxon>Streptophyta</taxon>
        <taxon>Embryophyta</taxon>
        <taxon>Tracheophyta</taxon>
        <taxon>Spermatophyta</taxon>
        <taxon>Magnoliopsida</taxon>
        <taxon>eudicotyledons</taxon>
        <taxon>Gunneridae</taxon>
        <taxon>Pentapetalae</taxon>
        <taxon>rosids</taxon>
        <taxon>fabids</taxon>
        <taxon>Fabales</taxon>
        <taxon>Fabaceae</taxon>
        <taxon>Papilionoideae</taxon>
        <taxon>50 kb inversion clade</taxon>
        <taxon>NPAAA clade</taxon>
        <taxon>Hologalegina</taxon>
        <taxon>IRL clade</taxon>
        <taxon>Trifolieae</taxon>
        <taxon>Trifolium</taxon>
    </lineage>
</organism>
<evidence type="ECO:0000313" key="1">
    <source>
        <dbReference type="EMBL" id="MCI65002.1"/>
    </source>
</evidence>
<comment type="caution">
    <text evidence="1">The sequence shown here is derived from an EMBL/GenBank/DDBJ whole genome shotgun (WGS) entry which is preliminary data.</text>
</comment>
<protein>
    <submittedName>
        <fullName evidence="1">Uncharacterized protein</fullName>
    </submittedName>
</protein>
<keyword evidence="2" id="KW-1185">Reference proteome</keyword>
<name>A0A392TV82_9FABA</name>
<feature type="non-terminal residue" evidence="1">
    <location>
        <position position="14"/>
    </location>
</feature>
<reference evidence="1 2" key="1">
    <citation type="journal article" date="2018" name="Front. Plant Sci.">
        <title>Red Clover (Trifolium pratense) and Zigzag Clover (T. medium) - A Picture of Genomic Similarities and Differences.</title>
        <authorList>
            <person name="Dluhosova J."/>
            <person name="Istvanek J."/>
            <person name="Nedelnik J."/>
            <person name="Repkova J."/>
        </authorList>
    </citation>
    <scope>NUCLEOTIDE SEQUENCE [LARGE SCALE GENOMIC DNA]</scope>
    <source>
        <strain evidence="1">10/8</strain>
        <strain evidence="2">cv. 10/8</strain>
        <tissue evidence="1">Leaf</tissue>
    </source>
</reference>
<sequence length="14" mass="1689">MTQQKIKELKQSLN</sequence>
<dbReference type="Proteomes" id="UP000265520">
    <property type="component" value="Unassembled WGS sequence"/>
</dbReference>